<gene>
    <name evidence="2" type="ORF">WN944_018138</name>
</gene>
<dbReference type="AlphaFoldDB" id="A0AAP0LT62"/>
<sequence length="93" mass="9650">MSTFDTAESDGRPNTDPGGVHDPSFIVVSIHDMSSTGYEDLLSSGVADPCRVARCALQNAVSIAAVVLTTEAVLADKIKQPKPAVPQVPGINT</sequence>
<evidence type="ECO:0000256" key="1">
    <source>
        <dbReference type="SAM" id="MobiDB-lite"/>
    </source>
</evidence>
<reference evidence="2 3" key="1">
    <citation type="submission" date="2024-05" db="EMBL/GenBank/DDBJ databases">
        <title>Haplotype-resolved chromosome-level genome assembly of Huyou (Citrus changshanensis).</title>
        <authorList>
            <person name="Miao C."/>
            <person name="Chen W."/>
            <person name="Wu Y."/>
            <person name="Wang L."/>
            <person name="Zhao S."/>
            <person name="Grierson D."/>
            <person name="Xu C."/>
            <person name="Chen K."/>
        </authorList>
    </citation>
    <scope>NUCLEOTIDE SEQUENCE [LARGE SCALE GENOMIC DNA]</scope>
    <source>
        <strain evidence="2">01-14</strain>
        <tissue evidence="2">Leaf</tissue>
    </source>
</reference>
<dbReference type="SUPFAM" id="SSF48592">
    <property type="entry name" value="GroEL equatorial domain-like"/>
    <property type="match status" value="1"/>
</dbReference>
<protein>
    <submittedName>
        <fullName evidence="2">Uncharacterized protein</fullName>
    </submittedName>
</protein>
<accession>A0AAP0LT62</accession>
<dbReference type="Gene3D" id="1.10.560.10">
    <property type="entry name" value="GroEL-like equatorial domain"/>
    <property type="match status" value="1"/>
</dbReference>
<dbReference type="Proteomes" id="UP001428341">
    <property type="component" value="Unassembled WGS sequence"/>
</dbReference>
<proteinExistence type="predicted"/>
<dbReference type="InterPro" id="IPR027413">
    <property type="entry name" value="GROEL-like_equatorial_sf"/>
</dbReference>
<evidence type="ECO:0000313" key="2">
    <source>
        <dbReference type="EMBL" id="KAK9186750.1"/>
    </source>
</evidence>
<feature type="region of interest" description="Disordered" evidence="1">
    <location>
        <begin position="1"/>
        <end position="23"/>
    </location>
</feature>
<comment type="caution">
    <text evidence="2">The sequence shown here is derived from an EMBL/GenBank/DDBJ whole genome shotgun (WGS) entry which is preliminary data.</text>
</comment>
<dbReference type="EMBL" id="JBCGBO010000007">
    <property type="protein sequence ID" value="KAK9186750.1"/>
    <property type="molecule type" value="Genomic_DNA"/>
</dbReference>
<name>A0AAP0LT62_9ROSI</name>
<organism evidence="2 3">
    <name type="scientific">Citrus x changshan-huyou</name>
    <dbReference type="NCBI Taxonomy" id="2935761"/>
    <lineage>
        <taxon>Eukaryota</taxon>
        <taxon>Viridiplantae</taxon>
        <taxon>Streptophyta</taxon>
        <taxon>Embryophyta</taxon>
        <taxon>Tracheophyta</taxon>
        <taxon>Spermatophyta</taxon>
        <taxon>Magnoliopsida</taxon>
        <taxon>eudicotyledons</taxon>
        <taxon>Gunneridae</taxon>
        <taxon>Pentapetalae</taxon>
        <taxon>rosids</taxon>
        <taxon>malvids</taxon>
        <taxon>Sapindales</taxon>
        <taxon>Rutaceae</taxon>
        <taxon>Aurantioideae</taxon>
        <taxon>Citrus</taxon>
    </lineage>
</organism>
<evidence type="ECO:0000313" key="3">
    <source>
        <dbReference type="Proteomes" id="UP001428341"/>
    </source>
</evidence>
<keyword evidence="3" id="KW-1185">Reference proteome</keyword>